<dbReference type="SMART" id="SM00580">
    <property type="entry name" value="PUG"/>
    <property type="match status" value="1"/>
</dbReference>
<dbReference type="Pfam" id="PF09409">
    <property type="entry name" value="PUB"/>
    <property type="match status" value="1"/>
</dbReference>
<dbReference type="CDD" id="cd16119">
    <property type="entry name" value="UBX_UBXN6"/>
    <property type="match status" value="1"/>
</dbReference>
<sequence>MAERLKKLFAKRKDKFKNAGPGHSLRETSSTSSASSAKSQKETASYPKERVEPSQEAKQAAAAALARLNPPARTAGFNTSLAAIQAQVKRELEAEKKANATVEVSHKPKVEVQEMEASPHLAVTGVYFTCPIVGGGTFTKEEWMKRIRDFLHEELENEPGLIACLMIHTLNRNKEKVASCVEILCKYLENVVKNPTEEKYRKIRMSNKIFQEKVVNLEGTKEFLAAAGFQEQLLPFQDKEEPFLVMSESKLEDLESLQVLIDALQSAEPIGLELDRNLQVLLPSQAARRHELPASFFSLSPEELKREQQAKQELAELQTSLRTKAMREKDELREMRKYKFCLIRVRFPDGVLLQGTFGVYEKFGQVVEFVRDNLISEDALFSLQMLTGQTFTQEDNEKTLIELHLVPATVIVFAWKGSAPASDAGSAFLKPEVMVLMQKV</sequence>
<dbReference type="InterPro" id="IPR001012">
    <property type="entry name" value="UBX_dom"/>
</dbReference>
<organism evidence="3 4">
    <name type="scientific">Bemisia tabaci</name>
    <name type="common">Sweetpotato whitefly</name>
    <name type="synonym">Aleurodes tabaci</name>
    <dbReference type="NCBI Taxonomy" id="7038"/>
    <lineage>
        <taxon>Eukaryota</taxon>
        <taxon>Metazoa</taxon>
        <taxon>Ecdysozoa</taxon>
        <taxon>Arthropoda</taxon>
        <taxon>Hexapoda</taxon>
        <taxon>Insecta</taxon>
        <taxon>Pterygota</taxon>
        <taxon>Neoptera</taxon>
        <taxon>Paraneoptera</taxon>
        <taxon>Hemiptera</taxon>
        <taxon>Sternorrhyncha</taxon>
        <taxon>Aleyrodoidea</taxon>
        <taxon>Aleyrodidae</taxon>
        <taxon>Aleyrodinae</taxon>
        <taxon>Bemisia</taxon>
    </lineage>
</organism>
<feature type="region of interest" description="Disordered" evidence="1">
    <location>
        <begin position="1"/>
        <end position="57"/>
    </location>
</feature>
<protein>
    <recommendedName>
        <fullName evidence="2">UBX domain-containing protein</fullName>
    </recommendedName>
</protein>
<evidence type="ECO:0000256" key="1">
    <source>
        <dbReference type="SAM" id="MobiDB-lite"/>
    </source>
</evidence>
<dbReference type="GO" id="GO:0005737">
    <property type="term" value="C:cytoplasm"/>
    <property type="evidence" value="ECO:0007669"/>
    <property type="project" value="TreeGrafter"/>
</dbReference>
<comment type="caution">
    <text evidence="3">The sequence shown here is derived from an EMBL/GenBank/DDBJ whole genome shotgun (WGS) entry which is preliminary data.</text>
</comment>
<reference evidence="3" key="1">
    <citation type="submission" date="2021-12" db="EMBL/GenBank/DDBJ databases">
        <authorList>
            <person name="King R."/>
        </authorList>
    </citation>
    <scope>NUCLEOTIDE SEQUENCE</scope>
</reference>
<evidence type="ECO:0000313" key="4">
    <source>
        <dbReference type="Proteomes" id="UP001152759"/>
    </source>
</evidence>
<evidence type="ECO:0000259" key="2">
    <source>
        <dbReference type="PROSITE" id="PS50033"/>
    </source>
</evidence>
<dbReference type="AlphaFoldDB" id="A0AAI8UTZ4"/>
<proteinExistence type="predicted"/>
<feature type="compositionally biased region" description="Low complexity" evidence="1">
    <location>
        <begin position="27"/>
        <end position="45"/>
    </location>
</feature>
<dbReference type="PANTHER" id="PTHR23153">
    <property type="entry name" value="UBX-RELATED"/>
    <property type="match status" value="1"/>
</dbReference>
<dbReference type="InterPro" id="IPR018997">
    <property type="entry name" value="PUB_domain"/>
</dbReference>
<dbReference type="InterPro" id="IPR036339">
    <property type="entry name" value="PUB-like_dom_sf"/>
</dbReference>
<dbReference type="PROSITE" id="PS50033">
    <property type="entry name" value="UBX"/>
    <property type="match status" value="1"/>
</dbReference>
<dbReference type="Pfam" id="PF00789">
    <property type="entry name" value="UBX"/>
    <property type="match status" value="1"/>
</dbReference>
<evidence type="ECO:0000313" key="3">
    <source>
        <dbReference type="EMBL" id="CAH0746833.1"/>
    </source>
</evidence>
<dbReference type="InterPro" id="IPR042774">
    <property type="entry name" value="UBXN6_PUB"/>
</dbReference>
<name>A0AAI8UTZ4_BEMTA</name>
<dbReference type="SUPFAM" id="SSF54236">
    <property type="entry name" value="Ubiquitin-like"/>
    <property type="match status" value="1"/>
</dbReference>
<dbReference type="PANTHER" id="PTHR23153:SF38">
    <property type="entry name" value="UBX DOMAIN-CONTAINING PROTEIN 6"/>
    <property type="match status" value="1"/>
</dbReference>
<dbReference type="EMBL" id="CAKKNF020000001">
    <property type="protein sequence ID" value="CAH0746833.1"/>
    <property type="molecule type" value="Genomic_DNA"/>
</dbReference>
<dbReference type="Gene3D" id="3.10.20.90">
    <property type="entry name" value="Phosphatidylinositol 3-kinase Catalytic Subunit, Chain A, domain 1"/>
    <property type="match status" value="1"/>
</dbReference>
<dbReference type="InterPro" id="IPR029071">
    <property type="entry name" value="Ubiquitin-like_domsf"/>
</dbReference>
<dbReference type="Proteomes" id="UP001152759">
    <property type="component" value="Unassembled WGS sequence"/>
</dbReference>
<dbReference type="Gene3D" id="1.20.58.2190">
    <property type="match status" value="1"/>
</dbReference>
<dbReference type="SMART" id="SM00166">
    <property type="entry name" value="UBX"/>
    <property type="match status" value="1"/>
</dbReference>
<accession>A0AAI8UTZ4</accession>
<keyword evidence="4" id="KW-1185">Reference proteome</keyword>
<gene>
    <name evidence="3" type="ORF">BEMITA_LOCUS3</name>
</gene>
<dbReference type="CDD" id="cd10460">
    <property type="entry name" value="PUB_UBXD1"/>
    <property type="match status" value="1"/>
</dbReference>
<feature type="domain" description="UBX" evidence="2">
    <location>
        <begin position="336"/>
        <end position="413"/>
    </location>
</feature>
<dbReference type="SUPFAM" id="SSF143503">
    <property type="entry name" value="PUG domain-like"/>
    <property type="match status" value="1"/>
</dbReference>